<dbReference type="AlphaFoldDB" id="A0A8S9GDS1"/>
<sequence>MLRFLGNTTLAKKVCSKGMLPLQYRDFSSVSEKAVSKIYGYFFKTVFGGAGILLARVTTSPFSSGLQEIEDKVREFRMNKRLSEEEDNLKAGD</sequence>
<protein>
    <submittedName>
        <fullName evidence="1">Uncharacterized protein</fullName>
    </submittedName>
</protein>
<accession>A0A8S9GDS1</accession>
<dbReference type="Proteomes" id="UP000712281">
    <property type="component" value="Unassembled WGS sequence"/>
</dbReference>
<reference evidence="1" key="1">
    <citation type="submission" date="2019-12" db="EMBL/GenBank/DDBJ databases">
        <title>Genome sequencing and annotation of Brassica cretica.</title>
        <authorList>
            <person name="Studholme D.J."/>
            <person name="Sarris P.F."/>
        </authorList>
    </citation>
    <scope>NUCLEOTIDE SEQUENCE</scope>
    <source>
        <strain evidence="1">PFS-001/15</strain>
        <tissue evidence="1">Leaf</tissue>
    </source>
</reference>
<evidence type="ECO:0000313" key="1">
    <source>
        <dbReference type="EMBL" id="KAF2543860.1"/>
    </source>
</evidence>
<proteinExistence type="predicted"/>
<gene>
    <name evidence="1" type="ORF">F2Q68_00028744</name>
</gene>
<name>A0A8S9GDS1_BRACR</name>
<evidence type="ECO:0000313" key="2">
    <source>
        <dbReference type="Proteomes" id="UP000712281"/>
    </source>
</evidence>
<dbReference type="EMBL" id="QGKW02002005">
    <property type="protein sequence ID" value="KAF2543860.1"/>
    <property type="molecule type" value="Genomic_DNA"/>
</dbReference>
<organism evidence="1 2">
    <name type="scientific">Brassica cretica</name>
    <name type="common">Mustard</name>
    <dbReference type="NCBI Taxonomy" id="69181"/>
    <lineage>
        <taxon>Eukaryota</taxon>
        <taxon>Viridiplantae</taxon>
        <taxon>Streptophyta</taxon>
        <taxon>Embryophyta</taxon>
        <taxon>Tracheophyta</taxon>
        <taxon>Spermatophyta</taxon>
        <taxon>Magnoliopsida</taxon>
        <taxon>eudicotyledons</taxon>
        <taxon>Gunneridae</taxon>
        <taxon>Pentapetalae</taxon>
        <taxon>rosids</taxon>
        <taxon>malvids</taxon>
        <taxon>Brassicales</taxon>
        <taxon>Brassicaceae</taxon>
        <taxon>Brassiceae</taxon>
        <taxon>Brassica</taxon>
    </lineage>
</organism>
<comment type="caution">
    <text evidence="1">The sequence shown here is derived from an EMBL/GenBank/DDBJ whole genome shotgun (WGS) entry which is preliminary data.</text>
</comment>